<feature type="region of interest" description="Disordered" evidence="1">
    <location>
        <begin position="303"/>
        <end position="323"/>
    </location>
</feature>
<feature type="domain" description="EF-hand" evidence="2">
    <location>
        <begin position="164"/>
        <end position="199"/>
    </location>
</feature>
<evidence type="ECO:0000313" key="4">
    <source>
        <dbReference type="EMBL" id="CAD8948560.1"/>
    </source>
</evidence>
<protein>
    <recommendedName>
        <fullName evidence="2">EF-hand domain-containing protein</fullName>
    </recommendedName>
</protein>
<dbReference type="EMBL" id="HBFK01043211">
    <property type="protein sequence ID" value="CAD8759708.1"/>
    <property type="molecule type" value="Transcribed_RNA"/>
</dbReference>
<proteinExistence type="predicted"/>
<dbReference type="AlphaFoldDB" id="A0A6U2F9A4"/>
<dbReference type="Pfam" id="PF00036">
    <property type="entry name" value="EF-hand_1"/>
    <property type="match status" value="1"/>
</dbReference>
<feature type="region of interest" description="Disordered" evidence="1">
    <location>
        <begin position="1"/>
        <end position="94"/>
    </location>
</feature>
<dbReference type="SUPFAM" id="SSF47473">
    <property type="entry name" value="EF-hand"/>
    <property type="match status" value="1"/>
</dbReference>
<sequence>MATRTPNRRSDSPFEMAASSMLVTPEKPKTPSKSLLRPSGTPGTGSRVGLKLPNASPSPVDTDALTKEFGRTVSTKGFKDPPVDRGEKTPRSSWRAQYWKKSTPWATDRDAYGGRHQYMTTIKPSSQYYNSNHQWHVEGYNQAPSDSALDIVKQLIAKLEQHCRSTFLLTRMFKMFDKDNNSTIDKEEMVAVLLTFSIELTETQLDAIMQHFGAQEVGGEQVISYAQFVSAIESVAKQHPLSSKVSKPGYIRRAIFSTSTDGKRLCTPGFHSPIGCPMHGSYYPEDSSMLKIHNTQTNYNPLNKNPGAVSPVQGIKPLAPTKP</sequence>
<gene>
    <name evidence="4" type="ORF">HAND00432_LOCUS3078</name>
    <name evidence="3" type="ORF">HAND1043_LOCUS26222</name>
</gene>
<reference evidence="3" key="1">
    <citation type="submission" date="2021-01" db="EMBL/GenBank/DDBJ databases">
        <authorList>
            <person name="Corre E."/>
            <person name="Pelletier E."/>
            <person name="Niang G."/>
            <person name="Scheremetjew M."/>
            <person name="Finn R."/>
            <person name="Kale V."/>
            <person name="Holt S."/>
            <person name="Cochrane G."/>
            <person name="Meng A."/>
            <person name="Brown T."/>
            <person name="Cohen L."/>
        </authorList>
    </citation>
    <scope>NUCLEOTIDE SEQUENCE</scope>
    <source>
        <strain evidence="3">CCMP441</strain>
        <strain evidence="4">CCMP644</strain>
    </source>
</reference>
<dbReference type="PROSITE" id="PS50222">
    <property type="entry name" value="EF_HAND_2"/>
    <property type="match status" value="1"/>
</dbReference>
<evidence type="ECO:0000256" key="1">
    <source>
        <dbReference type="SAM" id="MobiDB-lite"/>
    </source>
</evidence>
<accession>A0A6U2F9A4</accession>
<evidence type="ECO:0000259" key="2">
    <source>
        <dbReference type="PROSITE" id="PS50222"/>
    </source>
</evidence>
<dbReference type="Gene3D" id="1.10.238.10">
    <property type="entry name" value="EF-hand"/>
    <property type="match status" value="1"/>
</dbReference>
<evidence type="ECO:0000313" key="3">
    <source>
        <dbReference type="EMBL" id="CAD8759708.1"/>
    </source>
</evidence>
<organism evidence="3">
    <name type="scientific">Hemiselmis andersenii</name>
    <name type="common">Cryptophyte alga</name>
    <dbReference type="NCBI Taxonomy" id="464988"/>
    <lineage>
        <taxon>Eukaryota</taxon>
        <taxon>Cryptophyceae</taxon>
        <taxon>Cryptomonadales</taxon>
        <taxon>Hemiselmidaceae</taxon>
        <taxon>Hemiselmis</taxon>
    </lineage>
</organism>
<dbReference type="GO" id="GO:0005509">
    <property type="term" value="F:calcium ion binding"/>
    <property type="evidence" value="ECO:0007669"/>
    <property type="project" value="InterPro"/>
</dbReference>
<dbReference type="InterPro" id="IPR011992">
    <property type="entry name" value="EF-hand-dom_pair"/>
</dbReference>
<name>A0A6U2F9A4_HEMAN</name>
<dbReference type="SMART" id="SM00054">
    <property type="entry name" value="EFh"/>
    <property type="match status" value="1"/>
</dbReference>
<feature type="compositionally biased region" description="Basic and acidic residues" evidence="1">
    <location>
        <begin position="77"/>
        <end position="90"/>
    </location>
</feature>
<dbReference type="InterPro" id="IPR002048">
    <property type="entry name" value="EF_hand_dom"/>
</dbReference>
<dbReference type="CDD" id="cd00051">
    <property type="entry name" value="EFh"/>
    <property type="match status" value="1"/>
</dbReference>
<dbReference type="EMBL" id="HBFX01004991">
    <property type="protein sequence ID" value="CAD8948560.1"/>
    <property type="molecule type" value="Transcribed_RNA"/>
</dbReference>